<keyword evidence="6" id="KW-0799">Topoisomerase</keyword>
<gene>
    <name evidence="9" type="ORF">DAPPUDRAFT_314782</name>
</gene>
<evidence type="ECO:0000256" key="2">
    <source>
        <dbReference type="ARBA" id="ARBA00001946"/>
    </source>
</evidence>
<dbReference type="InterPro" id="IPR013760">
    <property type="entry name" value="Topo_IIA-like_dom_sf"/>
</dbReference>
<dbReference type="Gene3D" id="1.10.268.10">
    <property type="entry name" value="Topoisomerase, domain 3"/>
    <property type="match status" value="1"/>
</dbReference>
<evidence type="ECO:0000256" key="3">
    <source>
        <dbReference type="ARBA" id="ARBA00012895"/>
    </source>
</evidence>
<dbReference type="AlphaFoldDB" id="E9G7G1"/>
<dbReference type="InParanoid" id="E9G7G1"/>
<name>E9G7G1_DAPPU</name>
<dbReference type="KEGG" id="dpx:DAPPUDRAFT_314782"/>
<evidence type="ECO:0000313" key="9">
    <source>
        <dbReference type="EMBL" id="EFX84648.1"/>
    </source>
</evidence>
<keyword evidence="5" id="KW-0067">ATP-binding</keyword>
<dbReference type="OrthoDB" id="276498at2759"/>
<dbReference type="PhylomeDB" id="E9G7G1"/>
<evidence type="ECO:0000256" key="7">
    <source>
        <dbReference type="ARBA" id="ARBA00023125"/>
    </source>
</evidence>
<dbReference type="PANTHER" id="PTHR10169">
    <property type="entry name" value="DNA TOPOISOMERASE/GYRASE"/>
    <property type="match status" value="1"/>
</dbReference>
<sequence length="190" mass="22495">MSEAKMQQAKDEVLYKAFQLQSTHYITSMVMCDPSGSPKMYYSYQQILEDSYPLSNQFRFACEVIDDVLIVFNKGKVLEVEDLRHRNYDPVSVWKRTNNRNVTDEEAGEVQTEDYNYLIHMFDLSLDSKQKWLKKRDFYVKEYDILLTKSASDLWREDLEQFMVGLKEVEDAEEESWLQLSKLLLLLKVG</sequence>
<keyword evidence="7" id="KW-0238">DNA-binding</keyword>
<dbReference type="eggNOG" id="KOG0355">
    <property type="taxonomic scope" value="Eukaryota"/>
</dbReference>
<dbReference type="Proteomes" id="UP000000305">
    <property type="component" value="Unassembled WGS sequence"/>
</dbReference>
<evidence type="ECO:0000313" key="10">
    <source>
        <dbReference type="Proteomes" id="UP000000305"/>
    </source>
</evidence>
<dbReference type="GO" id="GO:0003677">
    <property type="term" value="F:DNA binding"/>
    <property type="evidence" value="ECO:0007669"/>
    <property type="project" value="UniProtKB-KW"/>
</dbReference>
<evidence type="ECO:0000256" key="1">
    <source>
        <dbReference type="ARBA" id="ARBA00000185"/>
    </source>
</evidence>
<dbReference type="HOGENOM" id="CLU_1429339_0_0_1"/>
<dbReference type="EC" id="5.6.2.2" evidence="3"/>
<comment type="catalytic activity">
    <reaction evidence="1">
        <text>ATP-dependent breakage, passage and rejoining of double-stranded DNA.</text>
        <dbReference type="EC" id="5.6.2.2"/>
    </reaction>
</comment>
<evidence type="ECO:0000256" key="8">
    <source>
        <dbReference type="ARBA" id="ARBA00023235"/>
    </source>
</evidence>
<dbReference type="GO" id="GO:0003918">
    <property type="term" value="F:DNA topoisomerase type II (double strand cut, ATP-hydrolyzing) activity"/>
    <property type="evidence" value="ECO:0007669"/>
    <property type="project" value="UniProtKB-EC"/>
</dbReference>
<accession>E9G7G1</accession>
<reference evidence="9 10" key="1">
    <citation type="journal article" date="2011" name="Science">
        <title>The ecoresponsive genome of Daphnia pulex.</title>
        <authorList>
            <person name="Colbourne J.K."/>
            <person name="Pfrender M.E."/>
            <person name="Gilbert D."/>
            <person name="Thomas W.K."/>
            <person name="Tucker A."/>
            <person name="Oakley T.H."/>
            <person name="Tokishita S."/>
            <person name="Aerts A."/>
            <person name="Arnold G.J."/>
            <person name="Basu M.K."/>
            <person name="Bauer D.J."/>
            <person name="Caceres C.E."/>
            <person name="Carmel L."/>
            <person name="Casola C."/>
            <person name="Choi J.H."/>
            <person name="Detter J.C."/>
            <person name="Dong Q."/>
            <person name="Dusheyko S."/>
            <person name="Eads B.D."/>
            <person name="Frohlich T."/>
            <person name="Geiler-Samerotte K.A."/>
            <person name="Gerlach D."/>
            <person name="Hatcher P."/>
            <person name="Jogdeo S."/>
            <person name="Krijgsveld J."/>
            <person name="Kriventseva E.V."/>
            <person name="Kultz D."/>
            <person name="Laforsch C."/>
            <person name="Lindquist E."/>
            <person name="Lopez J."/>
            <person name="Manak J.R."/>
            <person name="Muller J."/>
            <person name="Pangilinan J."/>
            <person name="Patwardhan R.P."/>
            <person name="Pitluck S."/>
            <person name="Pritham E.J."/>
            <person name="Rechtsteiner A."/>
            <person name="Rho M."/>
            <person name="Rogozin I.B."/>
            <person name="Sakarya O."/>
            <person name="Salamov A."/>
            <person name="Schaack S."/>
            <person name="Shapiro H."/>
            <person name="Shiga Y."/>
            <person name="Skalitzky C."/>
            <person name="Smith Z."/>
            <person name="Souvorov A."/>
            <person name="Sung W."/>
            <person name="Tang Z."/>
            <person name="Tsuchiya D."/>
            <person name="Tu H."/>
            <person name="Vos H."/>
            <person name="Wang M."/>
            <person name="Wolf Y.I."/>
            <person name="Yamagata H."/>
            <person name="Yamada T."/>
            <person name="Ye Y."/>
            <person name="Shaw J.R."/>
            <person name="Andrews J."/>
            <person name="Crease T.J."/>
            <person name="Tang H."/>
            <person name="Lucas S.M."/>
            <person name="Robertson H.M."/>
            <person name="Bork P."/>
            <person name="Koonin E.V."/>
            <person name="Zdobnov E.M."/>
            <person name="Grigoriev I.V."/>
            <person name="Lynch M."/>
            <person name="Boore J.L."/>
        </authorList>
    </citation>
    <scope>NUCLEOTIDE SEQUENCE [LARGE SCALE GENOMIC DNA]</scope>
</reference>
<protein>
    <recommendedName>
        <fullName evidence="3">DNA topoisomerase (ATP-hydrolyzing)</fullName>
        <ecNumber evidence="3">5.6.2.2</ecNumber>
    </recommendedName>
</protein>
<evidence type="ECO:0000256" key="6">
    <source>
        <dbReference type="ARBA" id="ARBA00023029"/>
    </source>
</evidence>
<keyword evidence="10" id="KW-1185">Reference proteome</keyword>
<proteinExistence type="predicted"/>
<organism evidence="9 10">
    <name type="scientific">Daphnia pulex</name>
    <name type="common">Water flea</name>
    <dbReference type="NCBI Taxonomy" id="6669"/>
    <lineage>
        <taxon>Eukaryota</taxon>
        <taxon>Metazoa</taxon>
        <taxon>Ecdysozoa</taxon>
        <taxon>Arthropoda</taxon>
        <taxon>Crustacea</taxon>
        <taxon>Branchiopoda</taxon>
        <taxon>Diplostraca</taxon>
        <taxon>Cladocera</taxon>
        <taxon>Anomopoda</taxon>
        <taxon>Daphniidae</taxon>
        <taxon>Daphnia</taxon>
    </lineage>
</organism>
<evidence type="ECO:0000256" key="4">
    <source>
        <dbReference type="ARBA" id="ARBA00022741"/>
    </source>
</evidence>
<dbReference type="InterPro" id="IPR050634">
    <property type="entry name" value="DNA_Topoisomerase_II"/>
</dbReference>
<keyword evidence="4" id="KW-0547">Nucleotide-binding</keyword>
<comment type="cofactor">
    <cofactor evidence="2">
        <name>Mg(2+)</name>
        <dbReference type="ChEBI" id="CHEBI:18420"/>
    </cofactor>
</comment>
<dbReference type="EMBL" id="GL732534">
    <property type="protein sequence ID" value="EFX84648.1"/>
    <property type="molecule type" value="Genomic_DNA"/>
</dbReference>
<dbReference type="InterPro" id="IPR013757">
    <property type="entry name" value="Topo_IIA_A_a_sf"/>
</dbReference>
<dbReference type="GO" id="GO:0005524">
    <property type="term" value="F:ATP binding"/>
    <property type="evidence" value="ECO:0007669"/>
    <property type="project" value="UniProtKB-KW"/>
</dbReference>
<dbReference type="PANTHER" id="PTHR10169:SF38">
    <property type="entry name" value="DNA TOPOISOMERASE 2"/>
    <property type="match status" value="1"/>
</dbReference>
<evidence type="ECO:0000256" key="5">
    <source>
        <dbReference type="ARBA" id="ARBA00022840"/>
    </source>
</evidence>
<dbReference type="SUPFAM" id="SSF56719">
    <property type="entry name" value="Type II DNA topoisomerase"/>
    <property type="match status" value="1"/>
</dbReference>
<dbReference type="STRING" id="6669.E9G7G1"/>
<keyword evidence="8" id="KW-0413">Isomerase</keyword>